<dbReference type="Proteomes" id="UP000287296">
    <property type="component" value="Unassembled WGS sequence"/>
</dbReference>
<sequence>MKRIFVVIAVSASVLLLAGYGGFQYLMNKQEKENLEVKEKAKAVGVTEEEFIEQTQQIEGISYKVDLDENSTQEEVIDVMHKMTHQKVRAEQKWGAIPMIPETIHDVYEIVSTSNFDRKEDLLDILERWKNEDFSKADEDHNYIWTYRGGTVGQAFGIMSQSEEAEFIKNNFKD</sequence>
<dbReference type="RefSeq" id="WP_120115578.1">
    <property type="nucleotide sequence ID" value="NZ_QYTW02000010.1"/>
</dbReference>
<reference evidence="1 2" key="1">
    <citation type="submission" date="2018-12" db="EMBL/GenBank/DDBJ databases">
        <authorList>
            <person name="Sun L."/>
            <person name="Chen Z."/>
        </authorList>
    </citation>
    <scope>NUCLEOTIDE SEQUENCE [LARGE SCALE GENOMIC DNA]</scope>
    <source>
        <strain evidence="1 2">LMG 29736</strain>
    </source>
</reference>
<accession>A0A429X875</accession>
<dbReference type="OrthoDB" id="1932566at2"/>
<dbReference type="Pfam" id="PF19754">
    <property type="entry name" value="DUF6241"/>
    <property type="match status" value="1"/>
</dbReference>
<comment type="caution">
    <text evidence="1">The sequence shown here is derived from an EMBL/GenBank/DDBJ whole genome shotgun (WGS) entry which is preliminary data.</text>
</comment>
<protein>
    <submittedName>
        <fullName evidence="1">Uncharacterized protein</fullName>
    </submittedName>
</protein>
<gene>
    <name evidence="1" type="ORF">D5F11_011940</name>
</gene>
<proteinExistence type="predicted"/>
<name>A0A429X875_SIMTE</name>
<dbReference type="EMBL" id="QYTW02000010">
    <property type="protein sequence ID" value="RST59530.1"/>
    <property type="molecule type" value="Genomic_DNA"/>
</dbReference>
<dbReference type="InterPro" id="IPR046208">
    <property type="entry name" value="DUF6241"/>
</dbReference>
<evidence type="ECO:0000313" key="1">
    <source>
        <dbReference type="EMBL" id="RST59530.1"/>
    </source>
</evidence>
<dbReference type="AlphaFoldDB" id="A0A429X875"/>
<evidence type="ECO:0000313" key="2">
    <source>
        <dbReference type="Proteomes" id="UP000287296"/>
    </source>
</evidence>
<organism evidence="1 2">
    <name type="scientific">Siminovitchia terrae</name>
    <name type="common">Bacillus terrae</name>
    <dbReference type="NCBI Taxonomy" id="1914933"/>
    <lineage>
        <taxon>Bacteria</taxon>
        <taxon>Bacillati</taxon>
        <taxon>Bacillota</taxon>
        <taxon>Bacilli</taxon>
        <taxon>Bacillales</taxon>
        <taxon>Bacillaceae</taxon>
        <taxon>Siminovitchia</taxon>
    </lineage>
</organism>